<dbReference type="PROSITE" id="PS50003">
    <property type="entry name" value="PH_DOMAIN"/>
    <property type="match status" value="1"/>
</dbReference>
<dbReference type="STRING" id="65357.A0A024GP46"/>
<dbReference type="OrthoDB" id="16692at2759"/>
<organism evidence="10 11">
    <name type="scientific">Albugo candida</name>
    <dbReference type="NCBI Taxonomy" id="65357"/>
    <lineage>
        <taxon>Eukaryota</taxon>
        <taxon>Sar</taxon>
        <taxon>Stramenopiles</taxon>
        <taxon>Oomycota</taxon>
        <taxon>Peronosporomycetes</taxon>
        <taxon>Albuginales</taxon>
        <taxon>Albuginaceae</taxon>
        <taxon>Albugo</taxon>
    </lineage>
</organism>
<dbReference type="InterPro" id="IPR035892">
    <property type="entry name" value="C2_domain_sf"/>
</dbReference>
<dbReference type="GO" id="GO:0016314">
    <property type="term" value="F:phosphatidylinositol-3,4,5-trisphosphate 3-phosphatase activity"/>
    <property type="evidence" value="ECO:0007669"/>
    <property type="project" value="TreeGrafter"/>
</dbReference>
<evidence type="ECO:0000259" key="7">
    <source>
        <dbReference type="PROSITE" id="PS50056"/>
    </source>
</evidence>
<proteinExistence type="inferred from homology"/>
<dbReference type="InterPro" id="IPR000387">
    <property type="entry name" value="Tyr_Pase_dom"/>
</dbReference>
<feature type="domain" description="Phosphatase tensin-type" evidence="8">
    <location>
        <begin position="13"/>
        <end position="192"/>
    </location>
</feature>
<feature type="domain" description="Tyrosine specific protein phosphatases" evidence="7">
    <location>
        <begin position="96"/>
        <end position="180"/>
    </location>
</feature>
<feature type="domain" description="PH" evidence="6">
    <location>
        <begin position="400"/>
        <end position="498"/>
    </location>
</feature>
<comment type="caution">
    <text evidence="10">The sequence shown here is derived from an EMBL/GenBank/DDBJ whole genome shotgun (WGS) entry which is preliminary data.</text>
</comment>
<dbReference type="Gene3D" id="3.90.190.10">
    <property type="entry name" value="Protein tyrosine phosphatase superfamily"/>
    <property type="match status" value="1"/>
</dbReference>
<dbReference type="PROSITE" id="PS51181">
    <property type="entry name" value="PPASE_TENSIN"/>
    <property type="match status" value="1"/>
</dbReference>
<dbReference type="InParanoid" id="A0A024GP46"/>
<feature type="domain" description="C2 tensin-type" evidence="9">
    <location>
        <begin position="205"/>
        <end position="347"/>
    </location>
</feature>
<dbReference type="PROSITE" id="PS51182">
    <property type="entry name" value="C2_TENSIN"/>
    <property type="match status" value="1"/>
</dbReference>
<dbReference type="GO" id="GO:0042995">
    <property type="term" value="C:cell projection"/>
    <property type="evidence" value="ECO:0007669"/>
    <property type="project" value="UniProtKB-SubCell"/>
</dbReference>
<gene>
    <name evidence="10" type="ORF">BN9_097090</name>
</gene>
<dbReference type="SMART" id="SM01326">
    <property type="entry name" value="PTEN_C2"/>
    <property type="match status" value="1"/>
</dbReference>
<dbReference type="InterPro" id="IPR001849">
    <property type="entry name" value="PH_domain"/>
</dbReference>
<dbReference type="Pfam" id="PF10409">
    <property type="entry name" value="PTEN_C2"/>
    <property type="match status" value="1"/>
</dbReference>
<dbReference type="SUPFAM" id="SSF49562">
    <property type="entry name" value="C2 domain (Calcium/lipid-binding domain, CaLB)"/>
    <property type="match status" value="1"/>
</dbReference>
<dbReference type="InterPro" id="IPR014020">
    <property type="entry name" value="Tensin_C2-dom"/>
</dbReference>
<dbReference type="PROSITE" id="PS50056">
    <property type="entry name" value="TYR_PHOSPHATASE_2"/>
    <property type="match status" value="1"/>
</dbReference>
<dbReference type="Proteomes" id="UP000053237">
    <property type="component" value="Unassembled WGS sequence"/>
</dbReference>
<dbReference type="CDD" id="cd14497">
    <property type="entry name" value="PTP_PTEN-like"/>
    <property type="match status" value="1"/>
</dbReference>
<dbReference type="InterPro" id="IPR011993">
    <property type="entry name" value="PH-like_dom_sf"/>
</dbReference>
<feature type="region of interest" description="Disordered" evidence="5">
    <location>
        <begin position="555"/>
        <end position="580"/>
    </location>
</feature>
<evidence type="ECO:0000256" key="5">
    <source>
        <dbReference type="SAM" id="MobiDB-lite"/>
    </source>
</evidence>
<accession>A0A024GP46</accession>
<evidence type="ECO:0000256" key="3">
    <source>
        <dbReference type="ARBA" id="ARBA00022801"/>
    </source>
</evidence>
<evidence type="ECO:0000256" key="4">
    <source>
        <dbReference type="ARBA" id="ARBA00023273"/>
    </source>
</evidence>
<evidence type="ECO:0000259" key="6">
    <source>
        <dbReference type="PROSITE" id="PS50003"/>
    </source>
</evidence>
<dbReference type="GO" id="GO:0005829">
    <property type="term" value="C:cytosol"/>
    <property type="evidence" value="ECO:0007669"/>
    <property type="project" value="TreeGrafter"/>
</dbReference>
<evidence type="ECO:0008006" key="12">
    <source>
        <dbReference type="Google" id="ProtNLM"/>
    </source>
</evidence>
<evidence type="ECO:0000313" key="11">
    <source>
        <dbReference type="Proteomes" id="UP000053237"/>
    </source>
</evidence>
<evidence type="ECO:0000256" key="1">
    <source>
        <dbReference type="ARBA" id="ARBA00004316"/>
    </source>
</evidence>
<keyword evidence="11" id="KW-1185">Reference proteome</keyword>
<keyword evidence="3" id="KW-0378">Hydrolase</keyword>
<reference evidence="10 11" key="1">
    <citation type="submission" date="2012-05" db="EMBL/GenBank/DDBJ databases">
        <title>Recombination and specialization in a pathogen metapopulation.</title>
        <authorList>
            <person name="Gardiner A."/>
            <person name="Kemen E."/>
            <person name="Schultz-Larsen T."/>
            <person name="MacLean D."/>
            <person name="Van Oosterhout C."/>
            <person name="Jones J.D.G."/>
        </authorList>
    </citation>
    <scope>NUCLEOTIDE SEQUENCE [LARGE SCALE GENOMIC DNA]</scope>
    <source>
        <strain evidence="10 11">Ac Nc2</strain>
    </source>
</reference>
<dbReference type="PANTHER" id="PTHR12305:SF60">
    <property type="entry name" value="PHOSPHATIDYLINOSITOL 3,4,5-TRISPHOSPHATE 3-PHOSPHATASE TPTE2-RELATED"/>
    <property type="match status" value="1"/>
</dbReference>
<dbReference type="InterPro" id="IPR051281">
    <property type="entry name" value="Dual-spec_lipid-protein_phosph"/>
</dbReference>
<dbReference type="Gene3D" id="2.60.40.1110">
    <property type="match status" value="1"/>
</dbReference>
<dbReference type="PANTHER" id="PTHR12305">
    <property type="entry name" value="PHOSPHATASE WITH HOMOLOGY TO TENSIN"/>
    <property type="match status" value="1"/>
</dbReference>
<dbReference type="InterPro" id="IPR029021">
    <property type="entry name" value="Prot-tyrosine_phosphatase-like"/>
</dbReference>
<evidence type="ECO:0000259" key="8">
    <source>
        <dbReference type="PROSITE" id="PS51181"/>
    </source>
</evidence>
<dbReference type="EMBL" id="CAIX01000234">
    <property type="protein sequence ID" value="CCI48559.1"/>
    <property type="molecule type" value="Genomic_DNA"/>
</dbReference>
<dbReference type="SMART" id="SM00233">
    <property type="entry name" value="PH"/>
    <property type="match status" value="1"/>
</dbReference>
<dbReference type="Pfam" id="PF00169">
    <property type="entry name" value="PH"/>
    <property type="match status" value="1"/>
</dbReference>
<keyword evidence="4" id="KW-0966">Cell projection</keyword>
<evidence type="ECO:0000313" key="10">
    <source>
        <dbReference type="EMBL" id="CCI48559.1"/>
    </source>
</evidence>
<comment type="similarity">
    <text evidence="2">Belongs to the PTEN phosphatase protein family.</text>
</comment>
<dbReference type="Pfam" id="PF22784">
    <property type="entry name" value="PTP-SAK"/>
    <property type="match status" value="1"/>
</dbReference>
<evidence type="ECO:0000259" key="9">
    <source>
        <dbReference type="PROSITE" id="PS51182"/>
    </source>
</evidence>
<dbReference type="AlphaFoldDB" id="A0A024GP46"/>
<sequence length="697" mass="80859">MKKIRAAVSGTRRRYNRDGFDLDLTYITPNLIAMGYPASGVEKTYRNDINEVAKFLNSRHPHSYRVYNLSERRYDYSKFYQVAEFGFPDHHPPPLRLLIEIMNDMLRWTCQHPDNVVVAHCLAGKGRTGVICSCFLLLTGEHGSLHSLKSRREMYMMVSHTVDHFCQLRGQGVRFPSQALYIYYFVKMLRKLRGQVASIPALLPPKRLLLKRVILHGIPDFDAAPRGGCTPFLQVSPAPFQHRKTRLLYNSSWQRPVFETYVADDNGIIAFETNCYIEGDILIRCFHANTSTMLGKHIVQMFHFSFHTSFLRKNCAVYRLGKTDVDEAADSDRFPESFFVECCVEIESQQVDPSSEVAHALDSEDSHDDRRLQSERMSCFALLPSTVKHVNHEETVCRTQGQQMGWLYKQGGFVKNWKQRWFVAREGKLTYYSNASVPTPLGGVRVDVCRLNELNTRNWSLHYFKIVPPWKDQRTYFFGAETESEMIAWIRVLAKESCHEMLLHRAPTGGRYSDSILLEQGVSRRHFVPKAEEAYIRPNSIDSSTSTQLLTPVQQLPKESHVTRRSQSQYGDPRPWNRSKDTYVISTPQKDFEWSGMSAEDRETVLRDLEHWKMSDYVYTADELQKAKELQKYLREQPKVFSKLTNLIEMEAWDSVEKILIEIVETTFPNLLDAMEFDPLAFAEMIVERKRVSEVQF</sequence>
<protein>
    <recommendedName>
        <fullName evidence="12">Phosphatidylinositol-3,4,5-trisphosphate 3-phosphatase</fullName>
    </recommendedName>
</protein>
<dbReference type="SMART" id="SM00404">
    <property type="entry name" value="PTPc_motif"/>
    <property type="match status" value="1"/>
</dbReference>
<dbReference type="SUPFAM" id="SSF52799">
    <property type="entry name" value="(Phosphotyrosine protein) phosphatases II"/>
    <property type="match status" value="1"/>
</dbReference>
<dbReference type="InterPro" id="IPR003595">
    <property type="entry name" value="Tyr_Pase_cat"/>
</dbReference>
<dbReference type="SUPFAM" id="SSF50729">
    <property type="entry name" value="PH domain-like"/>
    <property type="match status" value="1"/>
</dbReference>
<comment type="subcellular location">
    <subcellularLocation>
        <location evidence="1">Cell projection</location>
    </subcellularLocation>
</comment>
<evidence type="ECO:0000256" key="2">
    <source>
        <dbReference type="ARBA" id="ARBA00007881"/>
    </source>
</evidence>
<dbReference type="InterPro" id="IPR057023">
    <property type="entry name" value="PTP-SAK"/>
</dbReference>
<name>A0A024GP46_9STRA</name>
<dbReference type="InterPro" id="IPR029023">
    <property type="entry name" value="Tensin_phosphatase"/>
</dbReference>
<dbReference type="Gene3D" id="2.30.29.30">
    <property type="entry name" value="Pleckstrin-homology domain (PH domain)/Phosphotyrosine-binding domain (PTB)"/>
    <property type="match status" value="1"/>
</dbReference>